<dbReference type="EMBL" id="CP049933">
    <property type="protein sequence ID" value="QIM18244.1"/>
    <property type="molecule type" value="Genomic_DNA"/>
</dbReference>
<dbReference type="RefSeq" id="WP_166329642.1">
    <property type="nucleotide sequence ID" value="NZ_CP049933.1"/>
</dbReference>
<accession>A0ABX6JZ80</accession>
<keyword evidence="2" id="KW-1185">Reference proteome</keyword>
<name>A0ABX6JZ80_9MICO</name>
<sequence>MLEIQVRCTESAVFAEALSGDGVTYGRAEVEESARDPRALARAVQSAVARVVAELEGPLADSVTAIVLQLGGAEQHVADALGFEAAQDHALALTTEAFQRRTGIASGRPVRVA</sequence>
<evidence type="ECO:0000313" key="2">
    <source>
        <dbReference type="Proteomes" id="UP000503441"/>
    </source>
</evidence>
<organism evidence="1 2">
    <name type="scientific">Leucobacter coleopterorum</name>
    <dbReference type="NCBI Taxonomy" id="2714933"/>
    <lineage>
        <taxon>Bacteria</taxon>
        <taxon>Bacillati</taxon>
        <taxon>Actinomycetota</taxon>
        <taxon>Actinomycetes</taxon>
        <taxon>Micrococcales</taxon>
        <taxon>Microbacteriaceae</taxon>
        <taxon>Leucobacter</taxon>
    </lineage>
</organism>
<gene>
    <name evidence="1" type="ORF">G7066_05505</name>
</gene>
<evidence type="ECO:0000313" key="1">
    <source>
        <dbReference type="EMBL" id="QIM18244.1"/>
    </source>
</evidence>
<protein>
    <submittedName>
        <fullName evidence="1">Uncharacterized protein</fullName>
    </submittedName>
</protein>
<reference evidence="1 2" key="1">
    <citation type="submission" date="2020-03" db="EMBL/GenBank/DDBJ databases">
        <title>Leucobacter sp. nov., isolated from beetles.</title>
        <authorList>
            <person name="Hyun D.-W."/>
            <person name="Bae J.-W."/>
        </authorList>
    </citation>
    <scope>NUCLEOTIDE SEQUENCE [LARGE SCALE GENOMIC DNA]</scope>
    <source>
        <strain evidence="1 2">HDW9A</strain>
    </source>
</reference>
<proteinExistence type="predicted"/>
<dbReference type="Proteomes" id="UP000503441">
    <property type="component" value="Chromosome"/>
</dbReference>